<evidence type="ECO:0000256" key="1">
    <source>
        <dbReference type="ARBA" id="ARBA00022723"/>
    </source>
</evidence>
<dbReference type="InterPro" id="IPR027267">
    <property type="entry name" value="AH/BAR_dom_sf"/>
</dbReference>
<name>A0A158PIN3_ANGCS</name>
<dbReference type="Gene3D" id="1.10.220.150">
    <property type="entry name" value="Arf GTPase activating protein"/>
    <property type="match status" value="1"/>
</dbReference>
<protein>
    <submittedName>
        <fullName evidence="9">Arf-GAP with coiled-coil, ANK repeat and PH domain-containing protein 2</fullName>
    </submittedName>
</protein>
<dbReference type="Gene3D" id="1.25.40.20">
    <property type="entry name" value="Ankyrin repeat-containing domain"/>
    <property type="match status" value="1"/>
</dbReference>
<dbReference type="SMART" id="SM00248">
    <property type="entry name" value="ANK"/>
    <property type="match status" value="3"/>
</dbReference>
<keyword evidence="2 5" id="KW-0863">Zinc-finger</keyword>
<evidence type="ECO:0000256" key="2">
    <source>
        <dbReference type="ARBA" id="ARBA00022771"/>
    </source>
</evidence>
<feature type="repeat" description="ANK" evidence="4">
    <location>
        <begin position="613"/>
        <end position="645"/>
    </location>
</feature>
<feature type="domain" description="Arf-GAP" evidence="8">
    <location>
        <begin position="410"/>
        <end position="535"/>
    </location>
</feature>
<dbReference type="SUPFAM" id="SSF48403">
    <property type="entry name" value="Ankyrin repeat"/>
    <property type="match status" value="1"/>
</dbReference>
<dbReference type="PANTHER" id="PTHR23180:SF399">
    <property type="entry name" value="BLOWN FUSE, ISOFORM A-RELATED"/>
    <property type="match status" value="1"/>
</dbReference>
<dbReference type="Gene3D" id="1.20.1270.60">
    <property type="entry name" value="Arfaptin homology (AH) domain/BAR domain"/>
    <property type="match status" value="1"/>
</dbReference>
<sequence length="756" mass="83808">LFAWTGNIPNDCSERFHYPRDSPRFRASLAHHMLYFSRLESRLNEIQKHVANMMEYSKNYVATFYKLTVSINQLCDESFTGNVLAQSTLHSLSDACGRIVSLAKDFHEQSCMLLFPSILIFSDLVRVQEARAHFDSMSTSMDEALSRNAASTRTRPSDAVEGRNALTAVGACFAHTTLDYVAQINIVHALKDHLIIDALWSFIRESSSYFSRGHAVFDEWTAVDNGAVADSIAALTAKSRLVQRKMQDIHSLVPKEMFQHFSGMSPDPDVMMEGYLYKRSSNAFKTWNRRWFQIKDNKLLYSHRSAESEQPTVMEENLMLCLVRPAPPSVERVGCFELITPTRSHLLQADSESLCNDWMRALQRTILALHESDDVIRPSSSAKPGNNRDVSDVSGSSSADLCSFSVPDATTTFEQIRRVPGNERCADCGSDQPKWVSINLGVVLCIECSGVHRSFGVQISKIRSLTMDSIEPELRDVLLSLGNSQVNAIYLAHLPEKNVVPPPASESSIFQIREAWIKAKYVERRFAISCSERARSSAAIRNEHLARHRISICGLVGSTGDSLLIQLKRLSSCGSDPIESTDWDTISEASRCGDVLGLLQSFASGADINCDLNGTTALHIATKNGQTAAVEFLLLNGAKINVLDDKLCTPLHLAAAEGNTLQVCQLLKRGADKSLKNADGVTPLEIAVERKHADIVTLNFYCSVFYFFLSFNEEFNNPMDDTVDSVISDITRKAAVTASQLQESLQACSGTCVLKL</sequence>
<dbReference type="PROSITE" id="PS50003">
    <property type="entry name" value="PH_DOMAIN"/>
    <property type="match status" value="1"/>
</dbReference>
<keyword evidence="1" id="KW-0479">Metal-binding</keyword>
<dbReference type="InterPro" id="IPR002110">
    <property type="entry name" value="Ankyrin_rpt"/>
</dbReference>
<dbReference type="AlphaFoldDB" id="A0A158PIN3"/>
<dbReference type="Pfam" id="PF00169">
    <property type="entry name" value="PH"/>
    <property type="match status" value="1"/>
</dbReference>
<evidence type="ECO:0000259" key="7">
    <source>
        <dbReference type="PROSITE" id="PS50003"/>
    </source>
</evidence>
<dbReference type="InterPro" id="IPR011993">
    <property type="entry name" value="PH-like_dom_sf"/>
</dbReference>
<keyword evidence="4" id="KW-0040">ANK repeat</keyword>
<dbReference type="SUPFAM" id="SSF57863">
    <property type="entry name" value="ArfGap/RecO-like zinc finger"/>
    <property type="match status" value="1"/>
</dbReference>
<dbReference type="InterPro" id="IPR037278">
    <property type="entry name" value="ARFGAP/RecO"/>
</dbReference>
<dbReference type="FunFam" id="2.30.29.30:FF:000384">
    <property type="entry name" value="Uncharacterized protein, isoform A"/>
    <property type="match status" value="1"/>
</dbReference>
<dbReference type="Pfam" id="PF01412">
    <property type="entry name" value="ArfGap"/>
    <property type="match status" value="1"/>
</dbReference>
<evidence type="ECO:0000313" key="9">
    <source>
        <dbReference type="WBParaSite" id="ACOC_0000776901-mRNA-1"/>
    </source>
</evidence>
<dbReference type="InterPro" id="IPR038508">
    <property type="entry name" value="ArfGAP_dom_sf"/>
</dbReference>
<feature type="domain" description="PH" evidence="7">
    <location>
        <begin position="269"/>
        <end position="367"/>
    </location>
</feature>
<dbReference type="PANTHER" id="PTHR23180">
    <property type="entry name" value="CENTAURIN/ARF"/>
    <property type="match status" value="1"/>
</dbReference>
<feature type="region of interest" description="Disordered" evidence="6">
    <location>
        <begin position="377"/>
        <end position="399"/>
    </location>
</feature>
<dbReference type="GO" id="GO:0008270">
    <property type="term" value="F:zinc ion binding"/>
    <property type="evidence" value="ECO:0007669"/>
    <property type="project" value="UniProtKB-KW"/>
</dbReference>
<dbReference type="SMART" id="SM00105">
    <property type="entry name" value="ArfGap"/>
    <property type="match status" value="1"/>
</dbReference>
<evidence type="ECO:0000256" key="4">
    <source>
        <dbReference type="PROSITE-ProRule" id="PRU00023"/>
    </source>
</evidence>
<dbReference type="GO" id="GO:0005096">
    <property type="term" value="F:GTPase activator activity"/>
    <property type="evidence" value="ECO:0007669"/>
    <property type="project" value="InterPro"/>
</dbReference>
<dbReference type="PROSITE" id="PS50297">
    <property type="entry name" value="ANK_REP_REGION"/>
    <property type="match status" value="2"/>
</dbReference>
<dbReference type="PROSITE" id="PS50115">
    <property type="entry name" value="ARFGAP"/>
    <property type="match status" value="1"/>
</dbReference>
<dbReference type="CDD" id="cd13250">
    <property type="entry name" value="PH_ACAP"/>
    <property type="match status" value="1"/>
</dbReference>
<accession>A0A158PIN3</accession>
<dbReference type="InterPro" id="IPR045258">
    <property type="entry name" value="ACAP1/2/3-like"/>
</dbReference>
<dbReference type="InterPro" id="IPR036770">
    <property type="entry name" value="Ankyrin_rpt-contain_sf"/>
</dbReference>
<dbReference type="InterPro" id="IPR001849">
    <property type="entry name" value="PH_domain"/>
</dbReference>
<dbReference type="Pfam" id="PF12796">
    <property type="entry name" value="Ank_2"/>
    <property type="match status" value="1"/>
</dbReference>
<dbReference type="Gene3D" id="2.30.29.30">
    <property type="entry name" value="Pleckstrin-homology domain (PH domain)/Phosphotyrosine-binding domain (PTB)"/>
    <property type="match status" value="1"/>
</dbReference>
<feature type="repeat" description="ANK" evidence="4">
    <location>
        <begin position="646"/>
        <end position="678"/>
    </location>
</feature>
<evidence type="ECO:0000256" key="3">
    <source>
        <dbReference type="ARBA" id="ARBA00022833"/>
    </source>
</evidence>
<evidence type="ECO:0000256" key="5">
    <source>
        <dbReference type="PROSITE-ProRule" id="PRU00288"/>
    </source>
</evidence>
<organism evidence="9">
    <name type="scientific">Angiostrongylus costaricensis</name>
    <name type="common">Nematode worm</name>
    <dbReference type="NCBI Taxonomy" id="334426"/>
    <lineage>
        <taxon>Eukaryota</taxon>
        <taxon>Metazoa</taxon>
        <taxon>Ecdysozoa</taxon>
        <taxon>Nematoda</taxon>
        <taxon>Chromadorea</taxon>
        <taxon>Rhabditida</taxon>
        <taxon>Rhabditina</taxon>
        <taxon>Rhabditomorpha</taxon>
        <taxon>Strongyloidea</taxon>
        <taxon>Metastrongylidae</taxon>
        <taxon>Angiostrongylus</taxon>
    </lineage>
</organism>
<reference evidence="9" key="1">
    <citation type="submission" date="2016-04" db="UniProtKB">
        <authorList>
            <consortium name="WormBaseParasite"/>
        </authorList>
    </citation>
    <scope>IDENTIFICATION</scope>
</reference>
<dbReference type="OMA" id="SMDEIQL"/>
<evidence type="ECO:0000256" key="6">
    <source>
        <dbReference type="SAM" id="MobiDB-lite"/>
    </source>
</evidence>
<evidence type="ECO:0000259" key="8">
    <source>
        <dbReference type="PROSITE" id="PS50115"/>
    </source>
</evidence>
<dbReference type="SUPFAM" id="SSF103657">
    <property type="entry name" value="BAR/IMD domain-like"/>
    <property type="match status" value="1"/>
</dbReference>
<dbReference type="InterPro" id="IPR004148">
    <property type="entry name" value="BAR_dom"/>
</dbReference>
<dbReference type="Pfam" id="PF16746">
    <property type="entry name" value="BAR_3"/>
    <property type="match status" value="1"/>
</dbReference>
<dbReference type="SMART" id="SM00233">
    <property type="entry name" value="PH"/>
    <property type="match status" value="1"/>
</dbReference>
<dbReference type="PROSITE" id="PS50088">
    <property type="entry name" value="ANK_REPEAT"/>
    <property type="match status" value="2"/>
</dbReference>
<dbReference type="InterPro" id="IPR001164">
    <property type="entry name" value="ArfGAP_dom"/>
</dbReference>
<dbReference type="SUPFAM" id="SSF50729">
    <property type="entry name" value="PH domain-like"/>
    <property type="match status" value="1"/>
</dbReference>
<dbReference type="GO" id="GO:0005737">
    <property type="term" value="C:cytoplasm"/>
    <property type="evidence" value="ECO:0007669"/>
    <property type="project" value="InterPro"/>
</dbReference>
<dbReference type="PRINTS" id="PR00405">
    <property type="entry name" value="REVINTRACTNG"/>
</dbReference>
<dbReference type="WBParaSite" id="ACOC_0000776901-mRNA-1">
    <property type="protein sequence ID" value="ACOC_0000776901-mRNA-1"/>
    <property type="gene ID" value="ACOC_0000776901"/>
</dbReference>
<proteinExistence type="predicted"/>
<keyword evidence="3" id="KW-0862">Zinc</keyword>